<evidence type="ECO:0000313" key="2">
    <source>
        <dbReference type="EMBL" id="KPC53893.1"/>
    </source>
</evidence>
<protein>
    <submittedName>
        <fullName evidence="2">Uncharacterized protein</fullName>
    </submittedName>
</protein>
<gene>
    <name evidence="2" type="ORF">WG78_07215</name>
</gene>
<keyword evidence="1" id="KW-0472">Membrane</keyword>
<organism evidence="2 3">
    <name type="scientific">Amantichitinum ursilacus</name>
    <dbReference type="NCBI Taxonomy" id="857265"/>
    <lineage>
        <taxon>Bacteria</taxon>
        <taxon>Pseudomonadati</taxon>
        <taxon>Pseudomonadota</taxon>
        <taxon>Betaproteobacteria</taxon>
        <taxon>Neisseriales</taxon>
        <taxon>Chitinibacteraceae</taxon>
        <taxon>Amantichitinum</taxon>
    </lineage>
</organism>
<dbReference type="AlphaFoldDB" id="A0A0N0GPK1"/>
<feature type="transmembrane region" description="Helical" evidence="1">
    <location>
        <begin position="16"/>
        <end position="36"/>
    </location>
</feature>
<name>A0A0N0GPK1_9NEIS</name>
<keyword evidence="1" id="KW-0812">Transmembrane</keyword>
<reference evidence="2 3" key="1">
    <citation type="submission" date="2015-07" db="EMBL/GenBank/DDBJ databases">
        <title>Draft genome sequence of the Amantichitinum ursilacus IGB-41, a new chitin-degrading bacterium.</title>
        <authorList>
            <person name="Kirstahler P."/>
            <person name="Guenther M."/>
            <person name="Grumaz C."/>
            <person name="Rupp S."/>
            <person name="Zibek S."/>
            <person name="Sohn K."/>
        </authorList>
    </citation>
    <scope>NUCLEOTIDE SEQUENCE [LARGE SCALE GENOMIC DNA]</scope>
    <source>
        <strain evidence="2 3">IGB-41</strain>
    </source>
</reference>
<keyword evidence="1" id="KW-1133">Transmembrane helix</keyword>
<comment type="caution">
    <text evidence="2">The sequence shown here is derived from an EMBL/GenBank/DDBJ whole genome shotgun (WGS) entry which is preliminary data.</text>
</comment>
<accession>A0A0N0GPK1</accession>
<dbReference type="EMBL" id="LAQT01000004">
    <property type="protein sequence ID" value="KPC53893.1"/>
    <property type="molecule type" value="Genomic_DNA"/>
</dbReference>
<keyword evidence="3" id="KW-1185">Reference proteome</keyword>
<dbReference type="RefSeq" id="WP_152969107.1">
    <property type="nucleotide sequence ID" value="NZ_LAQT01000004.1"/>
</dbReference>
<evidence type="ECO:0000313" key="3">
    <source>
        <dbReference type="Proteomes" id="UP000037939"/>
    </source>
</evidence>
<dbReference type="STRING" id="857265.WG78_07215"/>
<sequence>MITQPRTTEPAPVVRVAGWQILVMLMMIVGVGFSFYKAGTGSDYYTEAAASTPAQVAIK</sequence>
<dbReference type="Proteomes" id="UP000037939">
    <property type="component" value="Unassembled WGS sequence"/>
</dbReference>
<proteinExistence type="predicted"/>
<evidence type="ECO:0000256" key="1">
    <source>
        <dbReference type="SAM" id="Phobius"/>
    </source>
</evidence>